<dbReference type="InterPro" id="IPR045155">
    <property type="entry name" value="Beta-lactam_cat"/>
</dbReference>
<keyword evidence="4 6" id="KW-0378">Hydrolase</keyword>
<dbReference type="NCBIfam" id="NF033103">
    <property type="entry name" value="bla_class_A"/>
    <property type="match status" value="1"/>
</dbReference>
<evidence type="ECO:0000256" key="3">
    <source>
        <dbReference type="ARBA" id="ARBA00012865"/>
    </source>
</evidence>
<dbReference type="Pfam" id="PF13354">
    <property type="entry name" value="Beta-lactamase2"/>
    <property type="match status" value="1"/>
</dbReference>
<evidence type="ECO:0000313" key="9">
    <source>
        <dbReference type="EMBL" id="EKF17255.1"/>
    </source>
</evidence>
<dbReference type="EMBL" id="AMRM01000027">
    <property type="protein sequence ID" value="EKF17255.1"/>
    <property type="molecule type" value="Genomic_DNA"/>
</dbReference>
<dbReference type="Proteomes" id="UP000006786">
    <property type="component" value="Unassembled WGS sequence"/>
</dbReference>
<evidence type="ECO:0000259" key="8">
    <source>
        <dbReference type="Pfam" id="PF13354"/>
    </source>
</evidence>
<dbReference type="PRINTS" id="PR00118">
    <property type="entry name" value="BLACTAMASEA"/>
</dbReference>
<dbReference type="PANTHER" id="PTHR35333">
    <property type="entry name" value="BETA-LACTAMASE"/>
    <property type="match status" value="1"/>
</dbReference>
<dbReference type="EC" id="3.5.2.6" evidence="3 6"/>
<comment type="catalytic activity">
    <reaction evidence="1 6">
        <text>a beta-lactam + H2O = a substituted beta-amino acid</text>
        <dbReference type="Rhea" id="RHEA:20401"/>
        <dbReference type="ChEBI" id="CHEBI:15377"/>
        <dbReference type="ChEBI" id="CHEBI:35627"/>
        <dbReference type="ChEBI" id="CHEBI:140347"/>
        <dbReference type="EC" id="3.5.2.6"/>
    </reaction>
</comment>
<comment type="caution">
    <text evidence="9">The sequence shown here is derived from an EMBL/GenBank/DDBJ whole genome shotgun (WGS) entry which is preliminary data.</text>
</comment>
<protein>
    <recommendedName>
        <fullName evidence="3 6">Beta-lactamase</fullName>
        <ecNumber evidence="3 6">3.5.2.6</ecNumber>
    </recommendedName>
</protein>
<proteinExistence type="inferred from homology"/>
<organism evidence="9 10">
    <name type="scientific">Nitratireductor pacificus pht-3B</name>
    <dbReference type="NCBI Taxonomy" id="391937"/>
    <lineage>
        <taxon>Bacteria</taxon>
        <taxon>Pseudomonadati</taxon>
        <taxon>Pseudomonadota</taxon>
        <taxon>Alphaproteobacteria</taxon>
        <taxon>Hyphomicrobiales</taxon>
        <taxon>Phyllobacteriaceae</taxon>
        <taxon>Nitratireductor</taxon>
    </lineage>
</organism>
<dbReference type="Gene3D" id="3.40.710.10">
    <property type="entry name" value="DD-peptidase/beta-lactamase superfamily"/>
    <property type="match status" value="1"/>
</dbReference>
<feature type="region of interest" description="Disordered" evidence="7">
    <location>
        <begin position="174"/>
        <end position="193"/>
    </location>
</feature>
<dbReference type="InterPro" id="IPR023650">
    <property type="entry name" value="Beta-lactam_class-A_AS"/>
</dbReference>
<evidence type="ECO:0000256" key="7">
    <source>
        <dbReference type="SAM" id="MobiDB-lite"/>
    </source>
</evidence>
<evidence type="ECO:0000256" key="6">
    <source>
        <dbReference type="RuleBase" id="RU361140"/>
    </source>
</evidence>
<evidence type="ECO:0000256" key="1">
    <source>
        <dbReference type="ARBA" id="ARBA00001526"/>
    </source>
</evidence>
<dbReference type="PANTHER" id="PTHR35333:SF3">
    <property type="entry name" value="BETA-LACTAMASE-TYPE TRANSPEPTIDASE FOLD CONTAINING PROTEIN"/>
    <property type="match status" value="1"/>
</dbReference>
<comment type="similarity">
    <text evidence="2 6">Belongs to the class-A beta-lactamase family.</text>
</comment>
<gene>
    <name evidence="9" type="ORF">NA2_19046</name>
</gene>
<dbReference type="GO" id="GO:0008800">
    <property type="term" value="F:beta-lactamase activity"/>
    <property type="evidence" value="ECO:0007669"/>
    <property type="project" value="UniProtKB-UniRule"/>
</dbReference>
<evidence type="ECO:0000256" key="2">
    <source>
        <dbReference type="ARBA" id="ARBA00009009"/>
    </source>
</evidence>
<dbReference type="GO" id="GO:0046677">
    <property type="term" value="P:response to antibiotic"/>
    <property type="evidence" value="ECO:0007669"/>
    <property type="project" value="UniProtKB-UniRule"/>
</dbReference>
<evidence type="ECO:0000256" key="5">
    <source>
        <dbReference type="ARBA" id="ARBA00023251"/>
    </source>
</evidence>
<sequence>MFQNLIRPRHALGAVFMLLTGLFLTPSLAEPARTGAGDALLKRMDEVEKRVGGRLGAVIVDLETGRRWSRRADERFPMNSTFKAFACAGVLARVDAGEEDLGRRIAFGMRDLIHHSPVTEKRAGTRGLTLAELCEATIGWSDNTAGNLVLDAIGGPPGFTAFMRSLGDTRTRIDRREPELTQNTPGDPRDTTTPNAIVATLQALLLGDALSSASRGRLERWMVEGKVTGPLLRSGLPEGWRIADKSGAGRRGSRGIVAVIWPPERQPVVAAIYMAECACSMAQRNAAIAAIAPALFAAIGE</sequence>
<name>K2M8G9_9HYPH</name>
<reference evidence="9 10" key="1">
    <citation type="journal article" date="2012" name="J. Bacteriol.">
        <title>Genome Sequence of Nitratireductor pacificus Type Strain pht-3B.</title>
        <authorList>
            <person name="Lai Q."/>
            <person name="Li G."/>
            <person name="Shao Z."/>
        </authorList>
    </citation>
    <scope>NUCLEOTIDE SEQUENCE [LARGE SCALE GENOMIC DNA]</scope>
    <source>
        <strain evidence="10">pht-3B</strain>
    </source>
</reference>
<dbReference type="AlphaFoldDB" id="K2M8G9"/>
<keyword evidence="5 6" id="KW-0046">Antibiotic resistance</keyword>
<evidence type="ECO:0000256" key="4">
    <source>
        <dbReference type="ARBA" id="ARBA00022801"/>
    </source>
</evidence>
<dbReference type="SUPFAM" id="SSF56601">
    <property type="entry name" value="beta-lactamase/transpeptidase-like"/>
    <property type="match status" value="1"/>
</dbReference>
<keyword evidence="10" id="KW-1185">Reference proteome</keyword>
<dbReference type="eggNOG" id="COG2367">
    <property type="taxonomic scope" value="Bacteria"/>
</dbReference>
<dbReference type="InterPro" id="IPR012338">
    <property type="entry name" value="Beta-lactam/transpept-like"/>
</dbReference>
<evidence type="ECO:0000313" key="10">
    <source>
        <dbReference type="Proteomes" id="UP000006786"/>
    </source>
</evidence>
<feature type="domain" description="Beta-lactamase class A catalytic" evidence="8">
    <location>
        <begin position="57"/>
        <end position="274"/>
    </location>
</feature>
<dbReference type="PROSITE" id="PS00146">
    <property type="entry name" value="BETA_LACTAMASE_A"/>
    <property type="match status" value="1"/>
</dbReference>
<dbReference type="PATRIC" id="fig|391937.3.peg.3912"/>
<accession>K2M8G9</accession>
<dbReference type="STRING" id="391937.NA2_19046"/>
<dbReference type="GO" id="GO:0030655">
    <property type="term" value="P:beta-lactam antibiotic catabolic process"/>
    <property type="evidence" value="ECO:0007669"/>
    <property type="project" value="InterPro"/>
</dbReference>
<feature type="compositionally biased region" description="Polar residues" evidence="7">
    <location>
        <begin position="180"/>
        <end position="193"/>
    </location>
</feature>
<dbReference type="InterPro" id="IPR000871">
    <property type="entry name" value="Beta-lactam_class-A"/>
</dbReference>